<dbReference type="SMART" id="SM01088">
    <property type="entry name" value="Col_cuticle_N"/>
    <property type="match status" value="1"/>
</dbReference>
<feature type="region of interest" description="Disordered" evidence="2">
    <location>
        <begin position="303"/>
        <end position="354"/>
    </location>
</feature>
<feature type="compositionally biased region" description="Basic residues" evidence="2">
    <location>
        <begin position="341"/>
        <end position="353"/>
    </location>
</feature>
<keyword evidence="3" id="KW-0812">Transmembrane</keyword>
<dbReference type="EMBL" id="JARK01001488">
    <property type="protein sequence ID" value="EYB96236.1"/>
    <property type="molecule type" value="Genomic_DNA"/>
</dbReference>
<feature type="domain" description="Nematode cuticle collagen N-terminal" evidence="4">
    <location>
        <begin position="28"/>
        <end position="80"/>
    </location>
</feature>
<protein>
    <recommendedName>
        <fullName evidence="4">Nematode cuticle collagen N-terminal domain-containing protein</fullName>
    </recommendedName>
</protein>
<feature type="compositionally biased region" description="Basic and acidic residues" evidence="2">
    <location>
        <begin position="314"/>
        <end position="340"/>
    </location>
</feature>
<dbReference type="InterPro" id="IPR002486">
    <property type="entry name" value="Col_cuticle_N"/>
</dbReference>
<feature type="compositionally biased region" description="Low complexity" evidence="2">
    <location>
        <begin position="207"/>
        <end position="220"/>
    </location>
</feature>
<proteinExistence type="predicted"/>
<evidence type="ECO:0000259" key="4">
    <source>
        <dbReference type="SMART" id="SM01088"/>
    </source>
</evidence>
<sequence>MKCQYQIVCSYRTFTVRLSARMPDGATVATFLSISISVGMIAVCGIIANMICDDINDFYADSMKELKAFKVLTDDAWTEVIKMELPPSTKSSFENLIKREKRNMNLPEFCSCMAQSMCPPGPPGRPGLDGDDGFPGLPGSRGPNGVDGGIGLVLNSDTGCIQCPAGPPGPPGAPGPAGLPGARGMDGLRGDRTYGVGRPGPPGPPGDRGAPGRVGAAGTPGNPGREGVRYIRGRGLPGMPGPRGPPGPSGPAGVAEEGPDGLPGPAGKPGLPGMPGPLGRPGEVGMAGEPGFDADYCPCPPRGTVRQQAAPTYEEEKVSDEGERGYIDSRTDEPSKLVEKAKRRAGKKDHHGLKREAECTKIKPKPTVTRAHSSSAARLSNAVLIWTQLLDDTITSQHRAKLSEAKAM</sequence>
<dbReference type="GO" id="GO:0042302">
    <property type="term" value="F:structural constituent of cuticle"/>
    <property type="evidence" value="ECO:0007669"/>
    <property type="project" value="InterPro"/>
</dbReference>
<evidence type="ECO:0000256" key="2">
    <source>
        <dbReference type="SAM" id="MobiDB-lite"/>
    </source>
</evidence>
<feature type="compositionally biased region" description="Pro residues" evidence="2">
    <location>
        <begin position="165"/>
        <end position="174"/>
    </location>
</feature>
<evidence type="ECO:0000256" key="1">
    <source>
        <dbReference type="ARBA" id="ARBA00022737"/>
    </source>
</evidence>
<keyword evidence="3" id="KW-0472">Membrane</keyword>
<dbReference type="Pfam" id="PF01484">
    <property type="entry name" value="Col_cuticle_N"/>
    <property type="match status" value="1"/>
</dbReference>
<dbReference type="PANTHER" id="PTHR24637">
    <property type="entry name" value="COLLAGEN"/>
    <property type="match status" value="1"/>
</dbReference>
<dbReference type="InterPro" id="IPR008160">
    <property type="entry name" value="Collagen"/>
</dbReference>
<evidence type="ECO:0000256" key="3">
    <source>
        <dbReference type="SAM" id="Phobius"/>
    </source>
</evidence>
<feature type="transmembrane region" description="Helical" evidence="3">
    <location>
        <begin position="26"/>
        <end position="48"/>
    </location>
</feature>
<feature type="region of interest" description="Disordered" evidence="2">
    <location>
        <begin position="163"/>
        <end position="289"/>
    </location>
</feature>
<keyword evidence="1" id="KW-0677">Repeat</keyword>
<dbReference type="Pfam" id="PF01391">
    <property type="entry name" value="Collagen"/>
    <property type="match status" value="1"/>
</dbReference>
<keyword evidence="6" id="KW-1185">Reference proteome</keyword>
<dbReference type="PANTHER" id="PTHR24637:SF252">
    <property type="entry name" value="NEMATODE CUTICLE COLLAGEN N-TERMINAL DOMAIN-CONTAINING PROTEIN"/>
    <property type="match status" value="1"/>
</dbReference>
<accession>A0A016T0R6</accession>
<evidence type="ECO:0000313" key="5">
    <source>
        <dbReference type="EMBL" id="EYB96236.1"/>
    </source>
</evidence>
<organism evidence="5 6">
    <name type="scientific">Ancylostoma ceylanicum</name>
    <dbReference type="NCBI Taxonomy" id="53326"/>
    <lineage>
        <taxon>Eukaryota</taxon>
        <taxon>Metazoa</taxon>
        <taxon>Ecdysozoa</taxon>
        <taxon>Nematoda</taxon>
        <taxon>Chromadorea</taxon>
        <taxon>Rhabditida</taxon>
        <taxon>Rhabditina</taxon>
        <taxon>Rhabditomorpha</taxon>
        <taxon>Strongyloidea</taxon>
        <taxon>Ancylostomatidae</taxon>
        <taxon>Ancylostomatinae</taxon>
        <taxon>Ancylostoma</taxon>
    </lineage>
</organism>
<feature type="compositionally biased region" description="Pro residues" evidence="2">
    <location>
        <begin position="239"/>
        <end position="249"/>
    </location>
</feature>
<dbReference type="STRING" id="53326.A0A016T0R6"/>
<evidence type="ECO:0000313" key="6">
    <source>
        <dbReference type="Proteomes" id="UP000024635"/>
    </source>
</evidence>
<keyword evidence="3" id="KW-1133">Transmembrane helix</keyword>
<comment type="caution">
    <text evidence="5">The sequence shown here is derived from an EMBL/GenBank/DDBJ whole genome shotgun (WGS) entry which is preliminary data.</text>
</comment>
<reference evidence="6" key="1">
    <citation type="journal article" date="2015" name="Nat. Genet.">
        <title>The genome and transcriptome of the zoonotic hookworm Ancylostoma ceylanicum identify infection-specific gene families.</title>
        <authorList>
            <person name="Schwarz E.M."/>
            <person name="Hu Y."/>
            <person name="Antoshechkin I."/>
            <person name="Miller M.M."/>
            <person name="Sternberg P.W."/>
            <person name="Aroian R.V."/>
        </authorList>
    </citation>
    <scope>NUCLEOTIDE SEQUENCE</scope>
    <source>
        <strain evidence="6">HY135</strain>
    </source>
</reference>
<dbReference type="AlphaFoldDB" id="A0A016T0R6"/>
<dbReference type="OrthoDB" id="5856239at2759"/>
<name>A0A016T0R6_9BILA</name>
<feature type="region of interest" description="Disordered" evidence="2">
    <location>
        <begin position="122"/>
        <end position="145"/>
    </location>
</feature>
<dbReference type="Proteomes" id="UP000024635">
    <property type="component" value="Unassembled WGS sequence"/>
</dbReference>
<gene>
    <name evidence="5" type="primary">Acey_s0152.g2877</name>
    <name evidence="5" type="synonym">Acey-col-111</name>
    <name evidence="5" type="ORF">Y032_0152g2877</name>
</gene>